<dbReference type="FunFam" id="3.90.550.10:FF:000374">
    <property type="entry name" value="Uncharacterized protein"/>
    <property type="match status" value="1"/>
</dbReference>
<dbReference type="PANTHER" id="PTHR11675:SF119">
    <property type="entry name" value="POLYPEPTIDE N-ACETYLGALACTOSAMINYLTRANSFERASE 2"/>
    <property type="match status" value="1"/>
</dbReference>
<dbReference type="GeneID" id="20197581"/>
<dbReference type="SUPFAM" id="SSF53448">
    <property type="entry name" value="Nucleotide-diphospho-sugar transferases"/>
    <property type="match status" value="1"/>
</dbReference>
<protein>
    <recommendedName>
        <fullName evidence="2">Glycosyltransferase 2-like domain-containing protein</fullName>
    </recommendedName>
</protein>
<dbReference type="GO" id="GO:0005794">
    <property type="term" value="C:Golgi apparatus"/>
    <property type="evidence" value="ECO:0000318"/>
    <property type="project" value="GO_Central"/>
</dbReference>
<dbReference type="STRING" id="6412.T1ELY1"/>
<sequence>MSAPHRPPDSHYNINVTLSDMTSLDRELPDTRPPICAKLKYDIKSLPKVSIVIPFFNEAPTMLLRNIHSILNRSPDELLEEIILVDDLSYDAPLMEPLERFIKNIPRISLLRNDQRSGLIVSRMRGARIAKAPAIIFLDAHSEVNEGWLEPLLDQLRKNPKQVLQPFIDGVDNMNLQFSAPSVYFKGTFSWDLRYTWTKIADHEQERAVETGEPFITPTLVGCALAVMKDYFFDIGSFDEGMYVWGGENIELAFRAWMCGGKAVTVTCSRVGHVFKQSPNKFDGTKGSKEETVQKNLIRVADVWMDGMRKFFYGTTLMFDFKRLKLGPADLKTLRERTELRKKLKCHNFEWYLYNVVPEMLDLPPMEKDYYVGMTYFCFEHKIIPKNNFAIMKNGLMTYRDKCVKINQPKPYLTLAECPPESEIDKFGKWDLVNYGMNWGGIKVSIVKDDGVVVYWCIVQVTNAMPQHRSEQMPQLGTCDSSDSFQIWSFTYAVDFTLVPEYMSVYEQKL</sequence>
<reference evidence="3 5" key="2">
    <citation type="journal article" date="2013" name="Nature">
        <title>Insights into bilaterian evolution from three spiralian genomes.</title>
        <authorList>
            <person name="Simakov O."/>
            <person name="Marletaz F."/>
            <person name="Cho S.J."/>
            <person name="Edsinger-Gonzales E."/>
            <person name="Havlak P."/>
            <person name="Hellsten U."/>
            <person name="Kuo D.H."/>
            <person name="Larsson T."/>
            <person name="Lv J."/>
            <person name="Arendt D."/>
            <person name="Savage R."/>
            <person name="Osoegawa K."/>
            <person name="de Jong P."/>
            <person name="Grimwood J."/>
            <person name="Chapman J.A."/>
            <person name="Shapiro H."/>
            <person name="Aerts A."/>
            <person name="Otillar R.P."/>
            <person name="Terry A.Y."/>
            <person name="Boore J.L."/>
            <person name="Grigoriev I.V."/>
            <person name="Lindberg D.R."/>
            <person name="Seaver E.C."/>
            <person name="Weisblat D.A."/>
            <person name="Putnam N.H."/>
            <person name="Rokhsar D.S."/>
        </authorList>
    </citation>
    <scope>NUCLEOTIDE SEQUENCE</scope>
</reference>
<dbReference type="Gene3D" id="3.90.550.10">
    <property type="entry name" value="Spore Coat Polysaccharide Biosynthesis Protein SpsA, Chain A"/>
    <property type="match status" value="1"/>
</dbReference>
<dbReference type="InterPro" id="IPR001173">
    <property type="entry name" value="Glyco_trans_2-like"/>
</dbReference>
<dbReference type="EnsemblMetazoa" id="HelroT156550">
    <property type="protein sequence ID" value="HelroP156550"/>
    <property type="gene ID" value="HelroG156550"/>
</dbReference>
<reference evidence="5" key="1">
    <citation type="submission" date="2012-12" db="EMBL/GenBank/DDBJ databases">
        <authorList>
            <person name="Hellsten U."/>
            <person name="Grimwood J."/>
            <person name="Chapman J.A."/>
            <person name="Shapiro H."/>
            <person name="Aerts A."/>
            <person name="Otillar R.P."/>
            <person name="Terry A.Y."/>
            <person name="Boore J.L."/>
            <person name="Simakov O."/>
            <person name="Marletaz F."/>
            <person name="Cho S.-J."/>
            <person name="Edsinger-Gonzales E."/>
            <person name="Havlak P."/>
            <person name="Kuo D.-H."/>
            <person name="Larsson T."/>
            <person name="Lv J."/>
            <person name="Arendt D."/>
            <person name="Savage R."/>
            <person name="Osoegawa K."/>
            <person name="de Jong P."/>
            <person name="Lindberg D.R."/>
            <person name="Seaver E.C."/>
            <person name="Weisblat D.A."/>
            <person name="Putnam N.H."/>
            <person name="Grigoriev I.V."/>
            <person name="Rokhsar D.S."/>
        </authorList>
    </citation>
    <scope>NUCLEOTIDE SEQUENCE</scope>
</reference>
<dbReference type="OMA" id="ICRTENN"/>
<dbReference type="KEGG" id="hro:HELRODRAFT_156550"/>
<evidence type="ECO:0000313" key="4">
    <source>
        <dbReference type="EnsemblMetazoa" id="HelroP156550"/>
    </source>
</evidence>
<evidence type="ECO:0000256" key="1">
    <source>
        <dbReference type="ARBA" id="ARBA00023157"/>
    </source>
</evidence>
<dbReference type="HOGENOM" id="CLU_013477_0_1_1"/>
<dbReference type="InterPro" id="IPR029044">
    <property type="entry name" value="Nucleotide-diphossugar_trans"/>
</dbReference>
<dbReference type="AlphaFoldDB" id="T1ELY1"/>
<dbReference type="PANTHER" id="PTHR11675">
    <property type="entry name" value="N-ACETYLGALACTOSAMINYLTRANSFERASE"/>
    <property type="match status" value="1"/>
</dbReference>
<dbReference type="CTD" id="20197581"/>
<proteinExistence type="predicted"/>
<dbReference type="eggNOG" id="KOG3736">
    <property type="taxonomic scope" value="Eukaryota"/>
</dbReference>
<dbReference type="GO" id="GO:0004653">
    <property type="term" value="F:polypeptide N-acetylgalactosaminyltransferase activity"/>
    <property type="evidence" value="ECO:0000318"/>
    <property type="project" value="GO_Central"/>
</dbReference>
<evidence type="ECO:0000313" key="5">
    <source>
        <dbReference type="Proteomes" id="UP000015101"/>
    </source>
</evidence>
<keyword evidence="1" id="KW-1015">Disulfide bond</keyword>
<name>T1ELY1_HELRO</name>
<dbReference type="Pfam" id="PF00535">
    <property type="entry name" value="Glycos_transf_2"/>
    <property type="match status" value="1"/>
</dbReference>
<dbReference type="EMBL" id="KB096023">
    <property type="protein sequence ID" value="ESO08964.1"/>
    <property type="molecule type" value="Genomic_DNA"/>
</dbReference>
<dbReference type="GO" id="GO:0006493">
    <property type="term" value="P:protein O-linked glycosylation"/>
    <property type="evidence" value="ECO:0000318"/>
    <property type="project" value="GO_Central"/>
</dbReference>
<dbReference type="EMBL" id="AMQM01003129">
    <property type="status" value="NOT_ANNOTATED_CDS"/>
    <property type="molecule type" value="Genomic_DNA"/>
</dbReference>
<organism evidence="4 5">
    <name type="scientific">Helobdella robusta</name>
    <name type="common">Californian leech</name>
    <dbReference type="NCBI Taxonomy" id="6412"/>
    <lineage>
        <taxon>Eukaryota</taxon>
        <taxon>Metazoa</taxon>
        <taxon>Spiralia</taxon>
        <taxon>Lophotrochozoa</taxon>
        <taxon>Annelida</taxon>
        <taxon>Clitellata</taxon>
        <taxon>Hirudinea</taxon>
        <taxon>Rhynchobdellida</taxon>
        <taxon>Glossiphoniidae</taxon>
        <taxon>Helobdella</taxon>
    </lineage>
</organism>
<gene>
    <name evidence="4" type="primary">20197581</name>
    <name evidence="3" type="ORF">HELRODRAFT_156550</name>
</gene>
<keyword evidence="5" id="KW-1185">Reference proteome</keyword>
<dbReference type="Proteomes" id="UP000015101">
    <property type="component" value="Unassembled WGS sequence"/>
</dbReference>
<reference evidence="4" key="3">
    <citation type="submission" date="2015-06" db="UniProtKB">
        <authorList>
            <consortium name="EnsemblMetazoa"/>
        </authorList>
    </citation>
    <scope>IDENTIFICATION</scope>
</reference>
<evidence type="ECO:0000259" key="2">
    <source>
        <dbReference type="Pfam" id="PF00535"/>
    </source>
</evidence>
<evidence type="ECO:0000313" key="3">
    <source>
        <dbReference type="EMBL" id="ESO08964.1"/>
    </source>
</evidence>
<feature type="domain" description="Glycosyltransferase 2-like" evidence="2">
    <location>
        <begin position="50"/>
        <end position="225"/>
    </location>
</feature>
<accession>T1ELY1</accession>
<dbReference type="InParanoid" id="T1ELY1"/>
<dbReference type="RefSeq" id="XP_009012986.1">
    <property type="nucleotide sequence ID" value="XM_009014738.1"/>
</dbReference>
<dbReference type="OrthoDB" id="6269184at2759"/>